<dbReference type="Proteomes" id="UP001381693">
    <property type="component" value="Unassembled WGS sequence"/>
</dbReference>
<evidence type="ECO:0000313" key="2">
    <source>
        <dbReference type="EMBL" id="KAK7068351.1"/>
    </source>
</evidence>
<evidence type="ECO:0000256" key="1">
    <source>
        <dbReference type="SAM" id="MobiDB-lite"/>
    </source>
</evidence>
<dbReference type="EMBL" id="JAXCGZ010017290">
    <property type="protein sequence ID" value="KAK7068351.1"/>
    <property type="molecule type" value="Genomic_DNA"/>
</dbReference>
<accession>A0AAN8WQE9</accession>
<proteinExistence type="predicted"/>
<keyword evidence="3" id="KW-1185">Reference proteome</keyword>
<gene>
    <name evidence="2" type="ORF">SK128_025256</name>
</gene>
<evidence type="ECO:0000313" key="3">
    <source>
        <dbReference type="Proteomes" id="UP001381693"/>
    </source>
</evidence>
<organism evidence="2 3">
    <name type="scientific">Halocaridina rubra</name>
    <name type="common">Hawaiian red shrimp</name>
    <dbReference type="NCBI Taxonomy" id="373956"/>
    <lineage>
        <taxon>Eukaryota</taxon>
        <taxon>Metazoa</taxon>
        <taxon>Ecdysozoa</taxon>
        <taxon>Arthropoda</taxon>
        <taxon>Crustacea</taxon>
        <taxon>Multicrustacea</taxon>
        <taxon>Malacostraca</taxon>
        <taxon>Eumalacostraca</taxon>
        <taxon>Eucarida</taxon>
        <taxon>Decapoda</taxon>
        <taxon>Pleocyemata</taxon>
        <taxon>Caridea</taxon>
        <taxon>Atyoidea</taxon>
        <taxon>Atyidae</taxon>
        <taxon>Halocaridina</taxon>
    </lineage>
</organism>
<name>A0AAN8WQE9_HALRR</name>
<protein>
    <submittedName>
        <fullName evidence="2">Uncharacterized protein</fullName>
    </submittedName>
</protein>
<sequence>MLQQLTKKLLNRSRASQEEEVPSDTKRYIASKAINLSPNSSDNPPSAPSAEISYGVLESKDINVKVSIVD</sequence>
<feature type="region of interest" description="Disordered" evidence="1">
    <location>
        <begin position="1"/>
        <end position="26"/>
    </location>
</feature>
<comment type="caution">
    <text evidence="2">The sequence shown here is derived from an EMBL/GenBank/DDBJ whole genome shotgun (WGS) entry which is preliminary data.</text>
</comment>
<reference evidence="2 3" key="1">
    <citation type="submission" date="2023-11" db="EMBL/GenBank/DDBJ databases">
        <title>Halocaridina rubra genome assembly.</title>
        <authorList>
            <person name="Smith C."/>
        </authorList>
    </citation>
    <scope>NUCLEOTIDE SEQUENCE [LARGE SCALE GENOMIC DNA]</scope>
    <source>
        <strain evidence="2">EP-1</strain>
        <tissue evidence="2">Whole</tissue>
    </source>
</reference>
<dbReference type="AlphaFoldDB" id="A0AAN8WQE9"/>